<gene>
    <name evidence="2" type="ORF">ACHE_40213A</name>
</gene>
<evidence type="ECO:0000313" key="2">
    <source>
        <dbReference type="EMBL" id="BCR87649.1"/>
    </source>
</evidence>
<dbReference type="KEGG" id="ache:ACHE_40213A"/>
<dbReference type="EMBL" id="AP024419">
    <property type="protein sequence ID" value="BCR87649.1"/>
    <property type="molecule type" value="Genomic_DNA"/>
</dbReference>
<dbReference type="Proteomes" id="UP000637239">
    <property type="component" value="Chromosome 4"/>
</dbReference>
<protein>
    <submittedName>
        <fullName evidence="2">Uncharacterized protein</fullName>
    </submittedName>
</protein>
<keyword evidence="3" id="KW-1185">Reference proteome</keyword>
<proteinExistence type="predicted"/>
<feature type="region of interest" description="Disordered" evidence="1">
    <location>
        <begin position="106"/>
        <end position="127"/>
    </location>
</feature>
<reference evidence="2" key="1">
    <citation type="submission" date="2021-01" db="EMBL/GenBank/DDBJ databases">
        <authorList>
            <consortium name="Aspergillus chevalieri M1 genome sequencing consortium"/>
            <person name="Kazuki M."/>
            <person name="Futagami T."/>
        </authorList>
    </citation>
    <scope>NUCLEOTIDE SEQUENCE</scope>
    <source>
        <strain evidence="2">M1</strain>
    </source>
</reference>
<name>A0A7R7ZNF9_ASPCH</name>
<dbReference type="AlphaFoldDB" id="A0A7R7ZNF9"/>
<feature type="compositionally biased region" description="Basic and acidic residues" evidence="1">
    <location>
        <begin position="108"/>
        <end position="119"/>
    </location>
</feature>
<evidence type="ECO:0000313" key="3">
    <source>
        <dbReference type="Proteomes" id="UP000637239"/>
    </source>
</evidence>
<dbReference type="RefSeq" id="XP_043136171.1">
    <property type="nucleotide sequence ID" value="XM_043278387.1"/>
</dbReference>
<sequence>MDRWKLMKRIKKNLNDAGQMRHLYPSQYFDTLNRSTSLLACLSYTDFIVPALDVECPMTVHHMYLVPLELDMSKTGNFDSSDEHDGQSYKSNHWFPESRMYCSCNSTDNKRDNPGHVEGESSILVLD</sequence>
<accession>A0A7R7ZNF9</accession>
<reference evidence="2" key="2">
    <citation type="submission" date="2021-02" db="EMBL/GenBank/DDBJ databases">
        <title>Aspergillus chevalieri M1 genome sequence.</title>
        <authorList>
            <person name="Kadooka C."/>
            <person name="Mori K."/>
            <person name="Futagami T."/>
        </authorList>
    </citation>
    <scope>NUCLEOTIDE SEQUENCE</scope>
    <source>
        <strain evidence="2">M1</strain>
    </source>
</reference>
<organism evidence="2 3">
    <name type="scientific">Aspergillus chevalieri</name>
    <name type="common">Eurotium chevalieri</name>
    <dbReference type="NCBI Taxonomy" id="182096"/>
    <lineage>
        <taxon>Eukaryota</taxon>
        <taxon>Fungi</taxon>
        <taxon>Dikarya</taxon>
        <taxon>Ascomycota</taxon>
        <taxon>Pezizomycotina</taxon>
        <taxon>Eurotiomycetes</taxon>
        <taxon>Eurotiomycetidae</taxon>
        <taxon>Eurotiales</taxon>
        <taxon>Aspergillaceae</taxon>
        <taxon>Aspergillus</taxon>
        <taxon>Aspergillus subgen. Aspergillus</taxon>
    </lineage>
</organism>
<evidence type="ECO:0000256" key="1">
    <source>
        <dbReference type="SAM" id="MobiDB-lite"/>
    </source>
</evidence>
<dbReference type="GeneID" id="66982008"/>